<gene>
    <name evidence="3" type="ORF">HF324_09260</name>
    <name evidence="2" type="ORF">HF329_09610</name>
</gene>
<feature type="transmembrane region" description="Helical" evidence="1">
    <location>
        <begin position="132"/>
        <end position="153"/>
    </location>
</feature>
<evidence type="ECO:0000313" key="3">
    <source>
        <dbReference type="EMBL" id="QJB38030.1"/>
    </source>
</evidence>
<dbReference type="KEGG" id="coy:HF329_09610"/>
<keyword evidence="1" id="KW-0472">Membrane</keyword>
<evidence type="ECO:0000313" key="5">
    <source>
        <dbReference type="Proteomes" id="UP000503144"/>
    </source>
</evidence>
<dbReference type="Proteomes" id="UP000502421">
    <property type="component" value="Chromosome"/>
</dbReference>
<reference evidence="4 5" key="1">
    <citation type="submission" date="2020-04" db="EMBL/GenBank/DDBJ databases">
        <authorList>
            <person name="Kittiwongwattana C."/>
        </authorList>
    </citation>
    <scope>NUCLEOTIDE SEQUENCE [LARGE SCALE GENOMIC DNA]</scope>
    <source>
        <strain evidence="5">1303</strain>
        <strain evidence="4">1310</strain>
    </source>
</reference>
<reference evidence="2 5" key="2">
    <citation type="submission" date="2020-09" db="EMBL/GenBank/DDBJ databases">
        <authorList>
            <person name="Kittiwongwattana C."/>
        </authorList>
    </citation>
    <scope>NUCLEOTIDE SEQUENCE</scope>
    <source>
        <strain evidence="3 5">1303</strain>
        <strain evidence="2">1310</strain>
    </source>
</reference>
<proteinExistence type="predicted"/>
<evidence type="ECO:0000256" key="1">
    <source>
        <dbReference type="SAM" id="Phobius"/>
    </source>
</evidence>
<dbReference type="EMBL" id="CP051204">
    <property type="protein sequence ID" value="QJB38030.1"/>
    <property type="molecule type" value="Genomic_DNA"/>
</dbReference>
<feature type="transmembrane region" description="Helical" evidence="1">
    <location>
        <begin position="41"/>
        <end position="60"/>
    </location>
</feature>
<keyword evidence="1" id="KW-0812">Transmembrane</keyword>
<dbReference type="EMBL" id="CP051205">
    <property type="protein sequence ID" value="QJB31550.1"/>
    <property type="molecule type" value="Genomic_DNA"/>
</dbReference>
<keyword evidence="5" id="KW-1185">Reference proteome</keyword>
<sequence>MTKNNMTGSLFERHLFLWVCLGFFLISLALGSYWREWAMVLIVQCVLSFVIVCYITSGIIRRIIQVSFGRANVIAVVVTVVSMVMAIASWIFTEDKAIAIQSDGTYRYWPIVKGHIVFSPYGDPELSTGARWLLMISYFIIYSILFLVILKLWNKYKTRPYVKGFKS</sequence>
<organism evidence="2 4">
    <name type="scientific">Chitinophaga oryzae</name>
    <dbReference type="NCBI Taxonomy" id="2725414"/>
    <lineage>
        <taxon>Bacteria</taxon>
        <taxon>Pseudomonadati</taxon>
        <taxon>Bacteroidota</taxon>
        <taxon>Chitinophagia</taxon>
        <taxon>Chitinophagales</taxon>
        <taxon>Chitinophagaceae</taxon>
        <taxon>Chitinophaga</taxon>
    </lineage>
</organism>
<evidence type="ECO:0000313" key="4">
    <source>
        <dbReference type="Proteomes" id="UP000502421"/>
    </source>
</evidence>
<dbReference type="AlphaFoldDB" id="A0AAE6ZEL3"/>
<keyword evidence="1" id="KW-1133">Transmembrane helix</keyword>
<dbReference type="RefSeq" id="WP_168803809.1">
    <property type="nucleotide sequence ID" value="NZ_CP051204.2"/>
</dbReference>
<accession>A0AAE6ZEL3</accession>
<protein>
    <submittedName>
        <fullName evidence="2">Uncharacterized protein</fullName>
    </submittedName>
</protein>
<evidence type="ECO:0000313" key="2">
    <source>
        <dbReference type="EMBL" id="QJB31550.1"/>
    </source>
</evidence>
<feature type="transmembrane region" description="Helical" evidence="1">
    <location>
        <begin position="72"/>
        <end position="92"/>
    </location>
</feature>
<dbReference type="Proteomes" id="UP000503144">
    <property type="component" value="Chromosome"/>
</dbReference>
<name>A0AAE6ZEL3_9BACT</name>